<feature type="compositionally biased region" description="Basic and acidic residues" evidence="6">
    <location>
        <begin position="62"/>
        <end position="71"/>
    </location>
</feature>
<accession>A0A7J0E8R0</accession>
<dbReference type="GO" id="GO:0032040">
    <property type="term" value="C:small-subunit processome"/>
    <property type="evidence" value="ECO:0007669"/>
    <property type="project" value="TreeGrafter"/>
</dbReference>
<dbReference type="Proteomes" id="UP000585474">
    <property type="component" value="Unassembled WGS sequence"/>
</dbReference>
<keyword evidence="4" id="KW-0539">Nucleus</keyword>
<name>A0A7J0E8R0_9ERIC</name>
<evidence type="ECO:0000256" key="6">
    <source>
        <dbReference type="SAM" id="MobiDB-lite"/>
    </source>
</evidence>
<keyword evidence="5" id="KW-0175">Coiled coil</keyword>
<dbReference type="PANTHER" id="PTHR13237:SF8">
    <property type="entry name" value="SOMETHING ABOUT SILENCING PROTEIN 10"/>
    <property type="match status" value="1"/>
</dbReference>
<organism evidence="8 9">
    <name type="scientific">Actinidia rufa</name>
    <dbReference type="NCBI Taxonomy" id="165716"/>
    <lineage>
        <taxon>Eukaryota</taxon>
        <taxon>Viridiplantae</taxon>
        <taxon>Streptophyta</taxon>
        <taxon>Embryophyta</taxon>
        <taxon>Tracheophyta</taxon>
        <taxon>Spermatophyta</taxon>
        <taxon>Magnoliopsida</taxon>
        <taxon>eudicotyledons</taxon>
        <taxon>Gunneridae</taxon>
        <taxon>Pentapetalae</taxon>
        <taxon>asterids</taxon>
        <taxon>Ericales</taxon>
        <taxon>Actinidiaceae</taxon>
        <taxon>Actinidia</taxon>
    </lineage>
</organism>
<dbReference type="GO" id="GO:0000462">
    <property type="term" value="P:maturation of SSU-rRNA from tricistronic rRNA transcript (SSU-rRNA, 5.8S rRNA, LSU-rRNA)"/>
    <property type="evidence" value="ECO:0007669"/>
    <property type="project" value="TreeGrafter"/>
</dbReference>
<feature type="compositionally biased region" description="Acidic residues" evidence="6">
    <location>
        <begin position="72"/>
        <end position="86"/>
    </location>
</feature>
<feature type="coiled-coil region" evidence="5">
    <location>
        <begin position="240"/>
        <end position="267"/>
    </location>
</feature>
<comment type="subcellular location">
    <subcellularLocation>
        <location evidence="1">Nucleus</location>
    </subcellularLocation>
</comment>
<evidence type="ECO:0000313" key="9">
    <source>
        <dbReference type="Proteomes" id="UP000585474"/>
    </source>
</evidence>
<dbReference type="Pfam" id="PF04000">
    <property type="entry name" value="Sas10_Utp3"/>
    <property type="match status" value="1"/>
</dbReference>
<dbReference type="PANTHER" id="PTHR13237">
    <property type="entry name" value="SOMETHING ABOUT SILENCING PROTEIN 10-RELATED"/>
    <property type="match status" value="1"/>
</dbReference>
<reference evidence="8 9" key="1">
    <citation type="submission" date="2019-07" db="EMBL/GenBank/DDBJ databases">
        <title>De Novo Assembly of kiwifruit Actinidia rufa.</title>
        <authorList>
            <person name="Sugita-Konishi S."/>
            <person name="Sato K."/>
            <person name="Mori E."/>
            <person name="Abe Y."/>
            <person name="Kisaki G."/>
            <person name="Hamano K."/>
            <person name="Suezawa K."/>
            <person name="Otani M."/>
            <person name="Fukuda T."/>
            <person name="Manabe T."/>
            <person name="Gomi K."/>
            <person name="Tabuchi M."/>
            <person name="Akimitsu K."/>
            <person name="Kataoka I."/>
        </authorList>
    </citation>
    <scope>NUCLEOTIDE SEQUENCE [LARGE SCALE GENOMIC DNA]</scope>
    <source>
        <strain evidence="9">cv. Fuchu</strain>
    </source>
</reference>
<comment type="caution">
    <text evidence="8">The sequence shown here is derived from an EMBL/GenBank/DDBJ whole genome shotgun (WGS) entry which is preliminary data.</text>
</comment>
<evidence type="ECO:0000256" key="2">
    <source>
        <dbReference type="ARBA" id="ARBA00010979"/>
    </source>
</evidence>
<dbReference type="InterPro" id="IPR018972">
    <property type="entry name" value="Sas10_C_dom"/>
</dbReference>
<feature type="region of interest" description="Disordered" evidence="6">
    <location>
        <begin position="1"/>
        <end position="86"/>
    </location>
</feature>
<dbReference type="EMBL" id="BJWL01000002">
    <property type="protein sequence ID" value="GFY82546.1"/>
    <property type="molecule type" value="Genomic_DNA"/>
</dbReference>
<dbReference type="AlphaFoldDB" id="A0A7J0E8R0"/>
<dbReference type="Pfam" id="PF09368">
    <property type="entry name" value="Sas10"/>
    <property type="match status" value="1"/>
</dbReference>
<evidence type="ECO:0000256" key="5">
    <source>
        <dbReference type="SAM" id="Coils"/>
    </source>
</evidence>
<gene>
    <name evidence="8" type="ORF">Acr_02g0007860</name>
</gene>
<evidence type="ECO:0000256" key="1">
    <source>
        <dbReference type="ARBA" id="ARBA00004123"/>
    </source>
</evidence>
<feature type="compositionally biased region" description="Acidic residues" evidence="6">
    <location>
        <begin position="49"/>
        <end position="61"/>
    </location>
</feature>
<feature type="region of interest" description="Disordered" evidence="6">
    <location>
        <begin position="197"/>
        <end position="218"/>
    </location>
</feature>
<sequence>MGKGRKGRNSNNKNPKKRASHHEDAAANDMMDDEIDAFHKQRDIVPLDINDDMEGSDEDDEHPVFDFKDANDEQDSDDEDEDIEDDAQLTGLAAKIARQQKYLRAKVGGVEDEMHNDIEDEEEKRTVWGRRKDLYHGGDNFDYELQSSDEELPAEEEAEVLRLQKEKAKSLSMEDFGLEDVSQDESDGEPTLEEILGKGKAAPKSSADKEAHDEPAYEEVKKDLNALSKEEQMDVVYSSAPELVGLLSELNDALEELENKVNPLLRKVKEGGNTMKAGMHYMEVKQLLLMTYCQAITFYLLLKSEGQPVRDHPVIARLVEIKNLLDKVKELDVNLPSDLENILGKKIQTETVRKSLGVDVTMASDSLINIDMHAVGKQEATVVPREAVRVLKVDSSKNDESKGRKRKHLNDQVGMQSMEMLKVRSALEEKLKQKGIFGSIASKHDRVQKTQLETLDDFDDEATDLGKVTPGTSKGHATSLSSSKLSQRVTPQLNKPKAVSGDDDLPMRDDIGERRRRHELRVLAGAGIKSVDDVDDGPGSLESDEEDDMEDGVQSESADELYEQAKQQRAAKLAAKAEMYSRTSAVQSNPEETLVDGKRHITYQMEKNRGLTRARKKLIKNPRKKYKLKHQKAVVRRKGQVRDIKKPTGPYGGEASGINAGISRSIRFKS</sequence>
<dbReference type="OrthoDB" id="1924577at2759"/>
<keyword evidence="8" id="KW-0687">Ribonucleoprotein</keyword>
<feature type="compositionally biased region" description="Basic and acidic residues" evidence="6">
    <location>
        <begin position="36"/>
        <end position="45"/>
    </location>
</feature>
<evidence type="ECO:0000256" key="3">
    <source>
        <dbReference type="ARBA" id="ARBA00022553"/>
    </source>
</evidence>
<evidence type="ECO:0000313" key="8">
    <source>
        <dbReference type="EMBL" id="GFY82546.1"/>
    </source>
</evidence>
<proteinExistence type="inferred from homology"/>
<protein>
    <submittedName>
        <fullName evidence="8">Sas10/U3 ribonucleoprotein (Utp) family protein</fullName>
    </submittedName>
</protein>
<feature type="compositionally biased region" description="Polar residues" evidence="6">
    <location>
        <begin position="470"/>
        <end position="493"/>
    </location>
</feature>
<feature type="domain" description="Sas10 C-terminal" evidence="7">
    <location>
        <begin position="596"/>
        <end position="668"/>
    </location>
</feature>
<feature type="region of interest" description="Disordered" evidence="6">
    <location>
        <begin position="136"/>
        <end position="158"/>
    </location>
</feature>
<evidence type="ECO:0000259" key="7">
    <source>
        <dbReference type="Pfam" id="PF09368"/>
    </source>
</evidence>
<feature type="compositionally biased region" description="Basic residues" evidence="6">
    <location>
        <begin position="1"/>
        <end position="20"/>
    </location>
</feature>
<feature type="compositionally biased region" description="Acidic residues" evidence="6">
    <location>
        <begin position="542"/>
        <end position="553"/>
    </location>
</feature>
<feature type="region of interest" description="Disordered" evidence="6">
    <location>
        <begin position="624"/>
        <end position="670"/>
    </location>
</feature>
<comment type="similarity">
    <text evidence="2">Belongs to the SAS10 family.</text>
</comment>
<dbReference type="InterPro" id="IPR007146">
    <property type="entry name" value="Sas10/Utp3/C1D"/>
</dbReference>
<evidence type="ECO:0000256" key="4">
    <source>
        <dbReference type="ARBA" id="ARBA00023242"/>
    </source>
</evidence>
<feature type="region of interest" description="Disordered" evidence="6">
    <location>
        <begin position="461"/>
        <end position="553"/>
    </location>
</feature>
<feature type="compositionally biased region" description="Basic and acidic residues" evidence="6">
    <location>
        <begin position="206"/>
        <end position="218"/>
    </location>
</feature>
<keyword evidence="3" id="KW-0597">Phosphoprotein</keyword>
<feature type="compositionally biased region" description="Acidic residues" evidence="6">
    <location>
        <begin position="147"/>
        <end position="158"/>
    </location>
</feature>
<keyword evidence="9" id="KW-1185">Reference proteome</keyword>
<feature type="compositionally biased region" description="Basic residues" evidence="6">
    <location>
        <begin position="624"/>
        <end position="639"/>
    </location>
</feature>